<dbReference type="GO" id="GO:0008168">
    <property type="term" value="F:methyltransferase activity"/>
    <property type="evidence" value="ECO:0007669"/>
    <property type="project" value="UniProtKB-KW"/>
</dbReference>
<dbReference type="RefSeq" id="WP_115593643.1">
    <property type="nucleotide sequence ID" value="NZ_QRHA01000008.1"/>
</dbReference>
<dbReference type="Proteomes" id="UP000256561">
    <property type="component" value="Unassembled WGS sequence"/>
</dbReference>
<keyword evidence="1" id="KW-0808">Transferase</keyword>
<evidence type="ECO:0000313" key="1">
    <source>
        <dbReference type="EMBL" id="RDV24770.1"/>
    </source>
</evidence>
<dbReference type="Pfam" id="PF13489">
    <property type="entry name" value="Methyltransf_23"/>
    <property type="match status" value="1"/>
</dbReference>
<sequence>MPLPLSCPLGCANSECTPYAQDKRRHYAQCPACKLVFVYPDYLPSAEQERLEYELHENHSDDPGYRKFLMRLAMPLLNNLRPASRGLDFGCGPTPLLARIFEEDGHSMAIYDPFFFPDDAVLNGPYDFITCTEAIEHFHHPARELARLDRLLSNGGWLAIMTKRVISQDRFQQWHYKNDPTHVCFFSDETFLNIGQQFGYEVHFVENDVVLMQKIP</sequence>
<gene>
    <name evidence="1" type="ORF">DXV75_11865</name>
</gene>
<reference evidence="2" key="1">
    <citation type="submission" date="2018-08" db="EMBL/GenBank/DDBJ databases">
        <authorList>
            <person name="Zhang J."/>
            <person name="Du Z.-J."/>
        </authorList>
    </citation>
    <scope>NUCLEOTIDE SEQUENCE [LARGE SCALE GENOMIC DNA]</scope>
    <source>
        <strain evidence="2">KCTC 52655</strain>
    </source>
</reference>
<dbReference type="InterPro" id="IPR029063">
    <property type="entry name" value="SAM-dependent_MTases_sf"/>
</dbReference>
<keyword evidence="2" id="KW-1185">Reference proteome</keyword>
<protein>
    <submittedName>
        <fullName evidence="1">Class I SAM-dependent methyltransferase</fullName>
    </submittedName>
</protein>
<keyword evidence="1" id="KW-0489">Methyltransferase</keyword>
<proteinExistence type="predicted"/>
<dbReference type="GO" id="GO:0032259">
    <property type="term" value="P:methylation"/>
    <property type="evidence" value="ECO:0007669"/>
    <property type="project" value="UniProtKB-KW"/>
</dbReference>
<dbReference type="EMBL" id="QRHA01000008">
    <property type="protein sequence ID" value="RDV24770.1"/>
    <property type="molecule type" value="Genomic_DNA"/>
</dbReference>
<accession>A0A3D8M5A7</accession>
<comment type="caution">
    <text evidence="1">The sequence shown here is derived from an EMBL/GenBank/DDBJ whole genome shotgun (WGS) entry which is preliminary data.</text>
</comment>
<dbReference type="AlphaFoldDB" id="A0A3D8M5A7"/>
<dbReference type="OrthoDB" id="9791944at2"/>
<organism evidence="1 2">
    <name type="scientific">Alteromonas aestuariivivens</name>
    <dbReference type="NCBI Taxonomy" id="1938339"/>
    <lineage>
        <taxon>Bacteria</taxon>
        <taxon>Pseudomonadati</taxon>
        <taxon>Pseudomonadota</taxon>
        <taxon>Gammaproteobacteria</taxon>
        <taxon>Alteromonadales</taxon>
        <taxon>Alteromonadaceae</taxon>
        <taxon>Alteromonas/Salinimonas group</taxon>
        <taxon>Alteromonas</taxon>
    </lineage>
</organism>
<dbReference type="Gene3D" id="3.40.50.150">
    <property type="entry name" value="Vaccinia Virus protein VP39"/>
    <property type="match status" value="1"/>
</dbReference>
<evidence type="ECO:0000313" key="2">
    <source>
        <dbReference type="Proteomes" id="UP000256561"/>
    </source>
</evidence>
<name>A0A3D8M5A7_9ALTE</name>
<dbReference type="SUPFAM" id="SSF53335">
    <property type="entry name" value="S-adenosyl-L-methionine-dependent methyltransferases"/>
    <property type="match status" value="1"/>
</dbReference>